<evidence type="ECO:0000313" key="1">
    <source>
        <dbReference type="EMBL" id="KAE8145205.1"/>
    </source>
</evidence>
<dbReference type="AlphaFoldDB" id="A0A5N6TFQ9"/>
<keyword evidence="2" id="KW-1185">Reference proteome</keyword>
<reference evidence="1 2" key="1">
    <citation type="submission" date="2019-04" db="EMBL/GenBank/DDBJ databases">
        <title>Friends and foes A comparative genomics study of 23 Aspergillus species from section Flavi.</title>
        <authorList>
            <consortium name="DOE Joint Genome Institute"/>
            <person name="Kjaerbolling I."/>
            <person name="Vesth T."/>
            <person name="Frisvad J.C."/>
            <person name="Nybo J.L."/>
            <person name="Theobald S."/>
            <person name="Kildgaard S."/>
            <person name="Isbrandt T."/>
            <person name="Kuo A."/>
            <person name="Sato A."/>
            <person name="Lyhne E.K."/>
            <person name="Kogle M.E."/>
            <person name="Wiebenga A."/>
            <person name="Kun R.S."/>
            <person name="Lubbers R.J."/>
            <person name="Makela M.R."/>
            <person name="Barry K."/>
            <person name="Chovatia M."/>
            <person name="Clum A."/>
            <person name="Daum C."/>
            <person name="Haridas S."/>
            <person name="He G."/>
            <person name="LaButti K."/>
            <person name="Lipzen A."/>
            <person name="Mondo S."/>
            <person name="Riley R."/>
            <person name="Salamov A."/>
            <person name="Simmons B.A."/>
            <person name="Magnuson J.K."/>
            <person name="Henrissat B."/>
            <person name="Mortensen U.H."/>
            <person name="Larsen T.O."/>
            <person name="Devries R.P."/>
            <person name="Grigoriev I.V."/>
            <person name="Machida M."/>
            <person name="Baker S.E."/>
            <person name="Andersen M.R."/>
        </authorList>
    </citation>
    <scope>NUCLEOTIDE SEQUENCE [LARGE SCALE GENOMIC DNA]</scope>
    <source>
        <strain evidence="1 2">IBT 18842</strain>
    </source>
</reference>
<gene>
    <name evidence="1" type="ORF">BDV25DRAFT_165163</name>
</gene>
<accession>A0A5N6TFQ9</accession>
<dbReference type="PROSITE" id="PS51257">
    <property type="entry name" value="PROKAR_LIPOPROTEIN"/>
    <property type="match status" value="1"/>
</dbReference>
<name>A0A5N6TFQ9_ASPAV</name>
<dbReference type="Proteomes" id="UP000325780">
    <property type="component" value="Unassembled WGS sequence"/>
</dbReference>
<protein>
    <submittedName>
        <fullName evidence="1">Uncharacterized protein</fullName>
    </submittedName>
</protein>
<organism evidence="1 2">
    <name type="scientific">Aspergillus avenaceus</name>
    <dbReference type="NCBI Taxonomy" id="36643"/>
    <lineage>
        <taxon>Eukaryota</taxon>
        <taxon>Fungi</taxon>
        <taxon>Dikarya</taxon>
        <taxon>Ascomycota</taxon>
        <taxon>Pezizomycotina</taxon>
        <taxon>Eurotiomycetes</taxon>
        <taxon>Eurotiomycetidae</taxon>
        <taxon>Eurotiales</taxon>
        <taxon>Aspergillaceae</taxon>
        <taxon>Aspergillus</taxon>
        <taxon>Aspergillus subgen. Circumdati</taxon>
    </lineage>
</organism>
<evidence type="ECO:0000313" key="2">
    <source>
        <dbReference type="Proteomes" id="UP000325780"/>
    </source>
</evidence>
<sequence>MKLNNKPVEVQLATTAIFAVCGCYRVGRKPGKTWWASPHVAVEPDTHAINVIVRRNRFNFVTGTAHLWFGWVIAAQTKVAENSNEL</sequence>
<dbReference type="EMBL" id="ML742372">
    <property type="protein sequence ID" value="KAE8145205.1"/>
    <property type="molecule type" value="Genomic_DNA"/>
</dbReference>
<proteinExistence type="predicted"/>